<dbReference type="Proteomes" id="UP000008234">
    <property type="component" value="Chromosome"/>
</dbReference>
<dbReference type="EMBL" id="CP001850">
    <property type="protein sequence ID" value="ADC91407.1"/>
    <property type="molecule type" value="Genomic_DNA"/>
</dbReference>
<dbReference type="KEGG" id="clo:HMPREF0868_0706"/>
<organism evidence="1 2">
    <name type="scientific">Mageeibacillus indolicus (strain UPII9-5)</name>
    <name type="common">Clostridiales genomosp. BVAB3 (strain UPII9-5)</name>
    <dbReference type="NCBI Taxonomy" id="699246"/>
    <lineage>
        <taxon>Bacteria</taxon>
        <taxon>Bacillati</taxon>
        <taxon>Bacillota</taxon>
        <taxon>Clostridia</taxon>
        <taxon>Eubacteriales</taxon>
        <taxon>Oscillospiraceae</taxon>
        <taxon>Mageeibacillus</taxon>
    </lineage>
</organism>
<evidence type="ECO:0000313" key="2">
    <source>
        <dbReference type="Proteomes" id="UP000008234"/>
    </source>
</evidence>
<name>D3R1G9_MAGIU</name>
<keyword evidence="2" id="KW-1185">Reference proteome</keyword>
<proteinExistence type="predicted"/>
<protein>
    <submittedName>
        <fullName evidence="1">Uncharacterized protein</fullName>
    </submittedName>
</protein>
<dbReference type="HOGENOM" id="CLU_3272418_0_0_9"/>
<gene>
    <name evidence="1" type="ordered locus">HMPREF0868_0706</name>
</gene>
<accession>D3R1G9</accession>
<reference evidence="2" key="1">
    <citation type="submission" date="2009-12" db="EMBL/GenBank/DDBJ databases">
        <title>Sequence of Clostridiales genomosp. BVAB3 str. UPII9-5.</title>
        <authorList>
            <person name="Madupu R."/>
            <person name="Durkin A.S."/>
            <person name="Torralba M."/>
            <person name="Methe B."/>
            <person name="Sutton G.G."/>
            <person name="Strausberg R.L."/>
            <person name="Nelson K.E."/>
        </authorList>
    </citation>
    <scope>NUCLEOTIDE SEQUENCE [LARGE SCALE GENOMIC DNA]</scope>
    <source>
        <strain evidence="2">UPII9-5</strain>
    </source>
</reference>
<sequence length="41" mass="4507">MLHIINFKLCRLFDNLPGLVAICSLVLAAGKAFAAIFLHHN</sequence>
<evidence type="ECO:0000313" key="1">
    <source>
        <dbReference type="EMBL" id="ADC91407.1"/>
    </source>
</evidence>
<dbReference type="AlphaFoldDB" id="D3R1G9"/>